<dbReference type="RefSeq" id="WP_007278030.1">
    <property type="nucleotide sequence ID" value="NZ_ABCK01000006.1"/>
</dbReference>
<keyword evidence="7 8" id="KW-0472">Membrane</keyword>
<feature type="transmembrane region" description="Helical" evidence="8">
    <location>
        <begin position="143"/>
        <end position="162"/>
    </location>
</feature>
<keyword evidence="2" id="KW-1003">Cell membrane</keyword>
<name>A6DJF9_9BACT</name>
<feature type="transmembrane region" description="Helical" evidence="8">
    <location>
        <begin position="109"/>
        <end position="131"/>
    </location>
</feature>
<comment type="subcellular location">
    <subcellularLocation>
        <location evidence="1">Cell membrane</location>
        <topology evidence="1">Multi-pass membrane protein</topology>
    </subcellularLocation>
</comment>
<evidence type="ECO:0008006" key="11">
    <source>
        <dbReference type="Google" id="ProtNLM"/>
    </source>
</evidence>
<evidence type="ECO:0000256" key="6">
    <source>
        <dbReference type="ARBA" id="ARBA00022989"/>
    </source>
</evidence>
<feature type="transmembrane region" description="Helical" evidence="8">
    <location>
        <begin position="242"/>
        <end position="259"/>
    </location>
</feature>
<evidence type="ECO:0000313" key="9">
    <source>
        <dbReference type="EMBL" id="EDM28033.1"/>
    </source>
</evidence>
<organism evidence="9 10">
    <name type="scientific">Lentisphaera araneosa HTCC2155</name>
    <dbReference type="NCBI Taxonomy" id="313628"/>
    <lineage>
        <taxon>Bacteria</taxon>
        <taxon>Pseudomonadati</taxon>
        <taxon>Lentisphaerota</taxon>
        <taxon>Lentisphaeria</taxon>
        <taxon>Lentisphaerales</taxon>
        <taxon>Lentisphaeraceae</taxon>
        <taxon>Lentisphaera</taxon>
    </lineage>
</organism>
<accession>A6DJF9</accession>
<gene>
    <name evidence="9" type="ORF">LNTAR_11791</name>
</gene>
<feature type="transmembrane region" description="Helical" evidence="8">
    <location>
        <begin position="265"/>
        <end position="281"/>
    </location>
</feature>
<keyword evidence="10" id="KW-1185">Reference proteome</keyword>
<feature type="transmembrane region" description="Helical" evidence="8">
    <location>
        <begin position="174"/>
        <end position="198"/>
    </location>
</feature>
<sequence length="557" mass="63351">MFKKLYGRSLIPALGIILCSFLAISETIDFANELWGTQLRLISAIFAENILAFTGFNIERDFTILKVADMTFDIIPACNGSKAIKVTMLCSCLMAVITKDLNPISKLKLIALSLPLAVTLNGLRISALIALSSWSGVIIHADTPMHTVLGLIFFALSIYILTKLSDQIISKQKGLREFSLFFPSLLLLIICMIPFLSACLRDWQGTSYNTNDQWSFVFFLWGTLAYIYHAKLSSKNHSQFRYGLFAAGFTLIGTSFVYFHSPSNYVLGIAFLLLISSLNLIEFGSQNTYRKSPLLLIIFCGFPKTNEKIMELLNLHIDQVLIIKFCICFILFTVVLLKYKKEVFTCTPPLPKTSYNFIFLLSSLLLGVQLYHLKQVNTESLEEKIYYPYYINDWEGFDLNSEGNEVLNRLYKKDDLAAGLMVISSQGKRQNIHTPEYCQFGIGWDVLSRETITFSDANSHEKSVSKLKLVRDDLVREFIYWFQSEHSQCASYSEFISQDTLLRIQGKKSLWKLVIVWSDDLDHLENFVKIIPPINSASLISLVDKKCEFPQNAVTKK</sequence>
<evidence type="ECO:0000256" key="8">
    <source>
        <dbReference type="SAM" id="Phobius"/>
    </source>
</evidence>
<dbReference type="GO" id="GO:0008233">
    <property type="term" value="F:peptidase activity"/>
    <property type="evidence" value="ECO:0007669"/>
    <property type="project" value="UniProtKB-KW"/>
</dbReference>
<dbReference type="EMBL" id="ABCK01000006">
    <property type="protein sequence ID" value="EDM28033.1"/>
    <property type="molecule type" value="Genomic_DNA"/>
</dbReference>
<dbReference type="AlphaFoldDB" id="A6DJF9"/>
<proteinExistence type="predicted"/>
<evidence type="ECO:0000313" key="10">
    <source>
        <dbReference type="Proteomes" id="UP000004947"/>
    </source>
</evidence>
<evidence type="ECO:0000256" key="1">
    <source>
        <dbReference type="ARBA" id="ARBA00004651"/>
    </source>
</evidence>
<feature type="transmembrane region" description="Helical" evidence="8">
    <location>
        <begin position="320"/>
        <end position="339"/>
    </location>
</feature>
<dbReference type="STRING" id="313628.LNTAR_11791"/>
<evidence type="ECO:0000256" key="3">
    <source>
        <dbReference type="ARBA" id="ARBA00022670"/>
    </source>
</evidence>
<protein>
    <recommendedName>
        <fullName evidence="11">Methanolan biosynthesis EpsI domain-containing protein</fullName>
    </recommendedName>
</protein>
<keyword evidence="4 8" id="KW-0812">Transmembrane</keyword>
<keyword evidence="3" id="KW-0645">Protease</keyword>
<dbReference type="Pfam" id="PF09721">
    <property type="entry name" value="Exosortase_EpsH"/>
    <property type="match status" value="1"/>
</dbReference>
<reference evidence="9 10" key="1">
    <citation type="journal article" date="2010" name="J. Bacteriol.">
        <title>Genome sequence of Lentisphaera araneosa HTCC2155T, the type species of the order Lentisphaerales in the phylum Lentisphaerae.</title>
        <authorList>
            <person name="Thrash J.C."/>
            <person name="Cho J.C."/>
            <person name="Vergin K.L."/>
            <person name="Morris R.M."/>
            <person name="Giovannoni S.J."/>
        </authorList>
    </citation>
    <scope>NUCLEOTIDE SEQUENCE [LARGE SCALE GENOMIC DNA]</scope>
    <source>
        <strain evidence="9 10">HTCC2155</strain>
    </source>
</reference>
<evidence type="ECO:0000256" key="4">
    <source>
        <dbReference type="ARBA" id="ARBA00022692"/>
    </source>
</evidence>
<dbReference type="GO" id="GO:0006508">
    <property type="term" value="P:proteolysis"/>
    <property type="evidence" value="ECO:0007669"/>
    <property type="project" value="UniProtKB-KW"/>
</dbReference>
<dbReference type="eggNOG" id="ENOG5033UTC">
    <property type="taxonomic scope" value="Bacteria"/>
</dbReference>
<dbReference type="GO" id="GO:0005886">
    <property type="term" value="C:plasma membrane"/>
    <property type="evidence" value="ECO:0007669"/>
    <property type="project" value="UniProtKB-SubCell"/>
</dbReference>
<comment type="caution">
    <text evidence="9">The sequence shown here is derived from an EMBL/GenBank/DDBJ whole genome shotgun (WGS) entry which is preliminary data.</text>
</comment>
<dbReference type="NCBIfam" id="TIGR04178">
    <property type="entry name" value="exo_archaeo"/>
    <property type="match status" value="1"/>
</dbReference>
<evidence type="ECO:0000256" key="5">
    <source>
        <dbReference type="ARBA" id="ARBA00022801"/>
    </source>
</evidence>
<feature type="transmembrane region" description="Helical" evidence="8">
    <location>
        <begin position="41"/>
        <end position="58"/>
    </location>
</feature>
<evidence type="ECO:0000256" key="7">
    <source>
        <dbReference type="ARBA" id="ARBA00023136"/>
    </source>
</evidence>
<dbReference type="InterPro" id="IPR026392">
    <property type="entry name" value="Exo/Archaeosortase_dom"/>
</dbReference>
<evidence type="ECO:0000256" key="2">
    <source>
        <dbReference type="ARBA" id="ARBA00022475"/>
    </source>
</evidence>
<dbReference type="OrthoDB" id="9797363at2"/>
<dbReference type="Proteomes" id="UP000004947">
    <property type="component" value="Unassembled WGS sequence"/>
</dbReference>
<keyword evidence="6 8" id="KW-1133">Transmembrane helix</keyword>
<feature type="transmembrane region" description="Helical" evidence="8">
    <location>
        <begin position="213"/>
        <end position="230"/>
    </location>
</feature>
<dbReference type="InterPro" id="IPR019127">
    <property type="entry name" value="Exosortase"/>
</dbReference>
<keyword evidence="5" id="KW-0378">Hydrolase</keyword>